<keyword evidence="3" id="KW-1003">Cell membrane</keyword>
<feature type="transmembrane region" description="Helical" evidence="8">
    <location>
        <begin position="60"/>
        <end position="86"/>
    </location>
</feature>
<keyword evidence="2 8" id="KW-0813">Transport</keyword>
<evidence type="ECO:0000256" key="7">
    <source>
        <dbReference type="ARBA" id="ARBA00023136"/>
    </source>
</evidence>
<organism evidence="10 11">
    <name type="scientific">Reyranella humidisoli</name>
    <dbReference type="NCBI Taxonomy" id="2849149"/>
    <lineage>
        <taxon>Bacteria</taxon>
        <taxon>Pseudomonadati</taxon>
        <taxon>Pseudomonadota</taxon>
        <taxon>Alphaproteobacteria</taxon>
        <taxon>Hyphomicrobiales</taxon>
        <taxon>Reyranellaceae</taxon>
        <taxon>Reyranella</taxon>
    </lineage>
</organism>
<proteinExistence type="inferred from homology"/>
<feature type="transmembrane region" description="Helical" evidence="8">
    <location>
        <begin position="134"/>
        <end position="154"/>
    </location>
</feature>
<keyword evidence="11" id="KW-1185">Reference proteome</keyword>
<feature type="transmembrane region" description="Helical" evidence="8">
    <location>
        <begin position="107"/>
        <end position="128"/>
    </location>
</feature>
<feature type="transmembrane region" description="Helical" evidence="8">
    <location>
        <begin position="12"/>
        <end position="40"/>
    </location>
</feature>
<feature type="domain" description="ABC transmembrane type-1" evidence="9">
    <location>
        <begin position="63"/>
        <end position="251"/>
    </location>
</feature>
<accession>A0ABS6IEJ4</accession>
<name>A0ABS6IEJ4_9HYPH</name>
<dbReference type="Pfam" id="PF00528">
    <property type="entry name" value="BPD_transp_1"/>
    <property type="match status" value="1"/>
</dbReference>
<keyword evidence="5 8" id="KW-0812">Transmembrane</keyword>
<evidence type="ECO:0000256" key="2">
    <source>
        <dbReference type="ARBA" id="ARBA00022448"/>
    </source>
</evidence>
<evidence type="ECO:0000313" key="11">
    <source>
        <dbReference type="Proteomes" id="UP000727907"/>
    </source>
</evidence>
<dbReference type="InterPro" id="IPR000515">
    <property type="entry name" value="MetI-like"/>
</dbReference>
<evidence type="ECO:0000256" key="3">
    <source>
        <dbReference type="ARBA" id="ARBA00022475"/>
    </source>
</evidence>
<protein>
    <submittedName>
        <fullName evidence="10">ABC transporter permease</fullName>
    </submittedName>
</protein>
<keyword evidence="4" id="KW-0997">Cell inner membrane</keyword>
<dbReference type="RefSeq" id="WP_216957295.1">
    <property type="nucleotide sequence ID" value="NZ_JAHOPB010000001.1"/>
</dbReference>
<dbReference type="EMBL" id="JAHOPB010000001">
    <property type="protein sequence ID" value="MBU8873027.1"/>
    <property type="molecule type" value="Genomic_DNA"/>
</dbReference>
<feature type="transmembrane region" description="Helical" evidence="8">
    <location>
        <begin position="232"/>
        <end position="251"/>
    </location>
</feature>
<comment type="similarity">
    <text evidence="8">Belongs to the binding-protein-dependent transport system permease family.</text>
</comment>
<keyword evidence="6 8" id="KW-1133">Transmembrane helix</keyword>
<comment type="subcellular location">
    <subcellularLocation>
        <location evidence="1">Cell inner membrane</location>
        <topology evidence="1">Multi-pass membrane protein</topology>
    </subcellularLocation>
    <subcellularLocation>
        <location evidence="8">Cell membrane</location>
        <topology evidence="8">Multi-pass membrane protein</topology>
    </subcellularLocation>
</comment>
<reference evidence="10 11" key="1">
    <citation type="submission" date="2021-06" db="EMBL/GenBank/DDBJ databases">
        <authorList>
            <person name="Lee D.H."/>
        </authorList>
    </citation>
    <scope>NUCLEOTIDE SEQUENCE [LARGE SCALE GENOMIC DNA]</scope>
    <source>
        <strain evidence="10 11">MMS21-HV4-11</strain>
    </source>
</reference>
<evidence type="ECO:0000256" key="8">
    <source>
        <dbReference type="RuleBase" id="RU363032"/>
    </source>
</evidence>
<dbReference type="CDD" id="cd06261">
    <property type="entry name" value="TM_PBP2"/>
    <property type="match status" value="1"/>
</dbReference>
<gene>
    <name evidence="10" type="ORF">KQ910_04600</name>
</gene>
<feature type="transmembrane region" description="Helical" evidence="8">
    <location>
        <begin position="175"/>
        <end position="198"/>
    </location>
</feature>
<evidence type="ECO:0000256" key="1">
    <source>
        <dbReference type="ARBA" id="ARBA00004429"/>
    </source>
</evidence>
<evidence type="ECO:0000256" key="5">
    <source>
        <dbReference type="ARBA" id="ARBA00022692"/>
    </source>
</evidence>
<sequence length="266" mass="28221">MNAPLIKLGRAGSFALLLFLPLPIVVIGATSFAAAGYLRFPPGELSLRWYAEAATDPRWIEAFATSLGIAAVVAVLVTAIAFAGAYACHRLRPRWLPAFELAVMSPLFFPHAALGVALVNVLAMAGYLGTATGIVIAHIVCTLPFAWRPIVVALQKIDGEIVEAASLLGADERRIALGIALPLARSGLVTALLFSFIISFDEVTVTMFLTGPQVTTLPVQIYAFIQENASPVLAAISTATVVVTLLVVMLLERLIGLEFFVAHDPA</sequence>
<comment type="caution">
    <text evidence="10">The sequence shown here is derived from an EMBL/GenBank/DDBJ whole genome shotgun (WGS) entry which is preliminary data.</text>
</comment>
<keyword evidence="7 8" id="KW-0472">Membrane</keyword>
<evidence type="ECO:0000313" key="10">
    <source>
        <dbReference type="EMBL" id="MBU8873027.1"/>
    </source>
</evidence>
<dbReference type="PANTHER" id="PTHR43357">
    <property type="entry name" value="INNER MEMBRANE ABC TRANSPORTER PERMEASE PROTEIN YDCV"/>
    <property type="match status" value="1"/>
</dbReference>
<dbReference type="PANTHER" id="PTHR43357:SF4">
    <property type="entry name" value="INNER MEMBRANE ABC TRANSPORTER PERMEASE PROTEIN YDCV"/>
    <property type="match status" value="1"/>
</dbReference>
<evidence type="ECO:0000256" key="4">
    <source>
        <dbReference type="ARBA" id="ARBA00022519"/>
    </source>
</evidence>
<evidence type="ECO:0000259" key="9">
    <source>
        <dbReference type="PROSITE" id="PS50928"/>
    </source>
</evidence>
<dbReference type="Proteomes" id="UP000727907">
    <property type="component" value="Unassembled WGS sequence"/>
</dbReference>
<dbReference type="PROSITE" id="PS50928">
    <property type="entry name" value="ABC_TM1"/>
    <property type="match status" value="1"/>
</dbReference>
<evidence type="ECO:0000256" key="6">
    <source>
        <dbReference type="ARBA" id="ARBA00022989"/>
    </source>
</evidence>